<dbReference type="GO" id="GO:0016887">
    <property type="term" value="F:ATP hydrolysis activity"/>
    <property type="evidence" value="ECO:0007669"/>
    <property type="project" value="InterPro"/>
</dbReference>
<keyword evidence="5" id="KW-0677">Repeat</keyword>
<evidence type="ECO:0000256" key="1">
    <source>
        <dbReference type="ARBA" id="ARBA00004202"/>
    </source>
</evidence>
<comment type="subcellular location">
    <subcellularLocation>
        <location evidence="1">Cell membrane</location>
        <topology evidence="1">Peripheral membrane protein</topology>
    </subcellularLocation>
</comment>
<keyword evidence="6" id="KW-0547">Nucleotide-binding</keyword>
<keyword evidence="2" id="KW-0813">Transport</keyword>
<dbReference type="SUPFAM" id="SSF52540">
    <property type="entry name" value="P-loop containing nucleoside triphosphate hydrolases"/>
    <property type="match status" value="2"/>
</dbReference>
<evidence type="ECO:0000256" key="4">
    <source>
        <dbReference type="ARBA" id="ARBA00022597"/>
    </source>
</evidence>
<evidence type="ECO:0000256" key="3">
    <source>
        <dbReference type="ARBA" id="ARBA00022475"/>
    </source>
</evidence>
<dbReference type="InterPro" id="IPR050107">
    <property type="entry name" value="ABC_carbohydrate_import_ATPase"/>
</dbReference>
<reference evidence="11 12" key="1">
    <citation type="submission" date="2019-08" db="EMBL/GenBank/DDBJ databases">
        <title>In-depth cultivation of the pig gut microbiome towards novel bacterial diversity and tailored functional studies.</title>
        <authorList>
            <person name="Wylensek D."/>
            <person name="Hitch T.C.A."/>
            <person name="Clavel T."/>
        </authorList>
    </citation>
    <scope>NUCLEOTIDE SEQUENCE [LARGE SCALE GENOMIC DNA]</scope>
    <source>
        <strain evidence="11 12">Oil+RF-744-WCA-WT-13</strain>
    </source>
</reference>
<keyword evidence="3" id="KW-1003">Cell membrane</keyword>
<protein>
    <submittedName>
        <fullName evidence="11">Sugar ABC transporter ATP-binding protein</fullName>
    </submittedName>
</protein>
<evidence type="ECO:0000256" key="9">
    <source>
        <dbReference type="ARBA" id="ARBA00023136"/>
    </source>
</evidence>
<evidence type="ECO:0000256" key="8">
    <source>
        <dbReference type="ARBA" id="ARBA00022967"/>
    </source>
</evidence>
<keyword evidence="7 11" id="KW-0067">ATP-binding</keyword>
<evidence type="ECO:0000313" key="11">
    <source>
        <dbReference type="EMBL" id="MST81675.1"/>
    </source>
</evidence>
<dbReference type="InterPro" id="IPR003439">
    <property type="entry name" value="ABC_transporter-like_ATP-bd"/>
</dbReference>
<evidence type="ECO:0000259" key="10">
    <source>
        <dbReference type="PROSITE" id="PS50893"/>
    </source>
</evidence>
<comment type="caution">
    <text evidence="11">The sequence shown here is derived from an EMBL/GenBank/DDBJ whole genome shotgun (WGS) entry which is preliminary data.</text>
</comment>
<evidence type="ECO:0000256" key="5">
    <source>
        <dbReference type="ARBA" id="ARBA00022737"/>
    </source>
</evidence>
<dbReference type="InterPro" id="IPR003593">
    <property type="entry name" value="AAA+_ATPase"/>
</dbReference>
<dbReference type="Pfam" id="PF00005">
    <property type="entry name" value="ABC_tran"/>
    <property type="match status" value="2"/>
</dbReference>
<dbReference type="RefSeq" id="WP_330579110.1">
    <property type="nucleotide sequence ID" value="NZ_VUMV01000002.1"/>
</dbReference>
<feature type="domain" description="ABC transporter" evidence="10">
    <location>
        <begin position="7"/>
        <end position="242"/>
    </location>
</feature>
<dbReference type="CDD" id="cd03215">
    <property type="entry name" value="ABC_Carb_Monos_II"/>
    <property type="match status" value="1"/>
</dbReference>
<dbReference type="Gene3D" id="3.40.50.300">
    <property type="entry name" value="P-loop containing nucleotide triphosphate hydrolases"/>
    <property type="match status" value="2"/>
</dbReference>
<dbReference type="PANTHER" id="PTHR43790:SF3">
    <property type="entry name" value="D-ALLOSE IMPORT ATP-BINDING PROTEIN ALSA-RELATED"/>
    <property type="match status" value="1"/>
</dbReference>
<dbReference type="PROSITE" id="PS00211">
    <property type="entry name" value="ABC_TRANSPORTER_1"/>
    <property type="match status" value="1"/>
</dbReference>
<sequence length="508" mass="56264">MSDDLILELKGITKIFPGVKALDQVQFQLRRGEVHALMGENGAGKSTFIKVITGVHQAEEGHMYLNGQEVHFKGPKDALEAGIAAVYQHPTTYPELTVTENIFMGHEFKKNGLIQWRAMNQEARKLLDRLDADFKPTEEMGALSVAQQQMVEIAKALSTNAKIIILDEPTAALAANESQRLYRIVDQLRDEGVSIIFISHRMEDMYRVASRVTVFRDAHYIGTYDVDKITTADLIKAMVGREISDMYPKPDVKIGKEVFRFEGMTRTGYFKDVAMTVHAGEIVGVTGLVGAGRTETMEAVCGITKADSGHVYVDGKEIQIRKPSDAMKAGIVLLPENRQTQGLILRWGLGDNVILPIQDELAKGPFKIKNEKKERELSKKYLEEVDTKAVTIFDPASSLSGGNQQKVVVAKALAQDNMKVLIMDEPTKGVDVGAKAEIYAIMGDLAKKGYGILMISSEMPEILGMSDRIYTMCKGRVTGCLDRRDATQELLLEMSMEKGNNEKKEAAE</sequence>
<dbReference type="FunFam" id="3.40.50.300:FF:000127">
    <property type="entry name" value="Ribose import ATP-binding protein RbsA"/>
    <property type="match status" value="1"/>
</dbReference>
<keyword evidence="9" id="KW-0472">Membrane</keyword>
<gene>
    <name evidence="11" type="ORF">FYJ60_05035</name>
</gene>
<dbReference type="GO" id="GO:0005524">
    <property type="term" value="F:ATP binding"/>
    <property type="evidence" value="ECO:0007669"/>
    <property type="project" value="UniProtKB-KW"/>
</dbReference>
<dbReference type="PANTHER" id="PTHR43790">
    <property type="entry name" value="CARBOHYDRATE TRANSPORT ATP-BINDING PROTEIN MG119-RELATED"/>
    <property type="match status" value="1"/>
</dbReference>
<dbReference type="GO" id="GO:0005886">
    <property type="term" value="C:plasma membrane"/>
    <property type="evidence" value="ECO:0007669"/>
    <property type="project" value="UniProtKB-SubCell"/>
</dbReference>
<organism evidence="11 12">
    <name type="scientific">Bilifractor porci</name>
    <dbReference type="NCBI Taxonomy" id="2606636"/>
    <lineage>
        <taxon>Bacteria</taxon>
        <taxon>Bacillati</taxon>
        <taxon>Bacillota</taxon>
        <taxon>Clostridia</taxon>
        <taxon>Lachnospirales</taxon>
        <taxon>Lachnospiraceae</taxon>
        <taxon>Bilifractor</taxon>
    </lineage>
</organism>
<dbReference type="CDD" id="cd03216">
    <property type="entry name" value="ABC_Carb_Monos_I"/>
    <property type="match status" value="1"/>
</dbReference>
<evidence type="ECO:0000256" key="6">
    <source>
        <dbReference type="ARBA" id="ARBA00022741"/>
    </source>
</evidence>
<dbReference type="AlphaFoldDB" id="A0A7X2P7I8"/>
<evidence type="ECO:0000256" key="7">
    <source>
        <dbReference type="ARBA" id="ARBA00022840"/>
    </source>
</evidence>
<keyword evidence="4" id="KW-0762">Sugar transport</keyword>
<dbReference type="InterPro" id="IPR017871">
    <property type="entry name" value="ABC_transporter-like_CS"/>
</dbReference>
<dbReference type="SMART" id="SM00382">
    <property type="entry name" value="AAA"/>
    <property type="match status" value="2"/>
</dbReference>
<dbReference type="EMBL" id="VUMV01000002">
    <property type="protein sequence ID" value="MST81675.1"/>
    <property type="molecule type" value="Genomic_DNA"/>
</dbReference>
<accession>A0A7X2P7I8</accession>
<proteinExistence type="predicted"/>
<keyword evidence="8" id="KW-1278">Translocase</keyword>
<dbReference type="Proteomes" id="UP000466864">
    <property type="component" value="Unassembled WGS sequence"/>
</dbReference>
<evidence type="ECO:0000256" key="2">
    <source>
        <dbReference type="ARBA" id="ARBA00022448"/>
    </source>
</evidence>
<dbReference type="InterPro" id="IPR027417">
    <property type="entry name" value="P-loop_NTPase"/>
</dbReference>
<feature type="domain" description="ABC transporter" evidence="10">
    <location>
        <begin position="252"/>
        <end position="499"/>
    </location>
</feature>
<dbReference type="PROSITE" id="PS50893">
    <property type="entry name" value="ABC_TRANSPORTER_2"/>
    <property type="match status" value="2"/>
</dbReference>
<evidence type="ECO:0000313" key="12">
    <source>
        <dbReference type="Proteomes" id="UP000466864"/>
    </source>
</evidence>
<keyword evidence="12" id="KW-1185">Reference proteome</keyword>
<name>A0A7X2P7I8_9FIRM</name>